<evidence type="ECO:0000256" key="2">
    <source>
        <dbReference type="ARBA" id="ARBA00022771"/>
    </source>
</evidence>
<keyword evidence="3" id="KW-0862">Zinc</keyword>
<evidence type="ECO:0000256" key="4">
    <source>
        <dbReference type="PROSITE-ProRule" id="PRU00175"/>
    </source>
</evidence>
<dbReference type="SUPFAM" id="SSF49599">
    <property type="entry name" value="TRAF domain-like"/>
    <property type="match status" value="1"/>
</dbReference>
<dbReference type="Pfam" id="PF21355">
    <property type="entry name" value="TRAF-mep_MATH"/>
    <property type="match status" value="1"/>
</dbReference>
<reference evidence="6" key="1">
    <citation type="journal article" date="2020" name="Cell">
        <title>Large-Scale Comparative Analyses of Tick Genomes Elucidate Their Genetic Diversity and Vector Capacities.</title>
        <authorList>
            <consortium name="Tick Genome and Microbiome Consortium (TIGMIC)"/>
            <person name="Jia N."/>
            <person name="Wang J."/>
            <person name="Shi W."/>
            <person name="Du L."/>
            <person name="Sun Y."/>
            <person name="Zhan W."/>
            <person name="Jiang J.F."/>
            <person name="Wang Q."/>
            <person name="Zhang B."/>
            <person name="Ji P."/>
            <person name="Bell-Sakyi L."/>
            <person name="Cui X.M."/>
            <person name="Yuan T.T."/>
            <person name="Jiang B.G."/>
            <person name="Yang W.F."/>
            <person name="Lam T.T."/>
            <person name="Chang Q.C."/>
            <person name="Ding S.J."/>
            <person name="Wang X.J."/>
            <person name="Zhu J.G."/>
            <person name="Ruan X.D."/>
            <person name="Zhao L."/>
            <person name="Wei J.T."/>
            <person name="Ye R.Z."/>
            <person name="Que T.C."/>
            <person name="Du C.H."/>
            <person name="Zhou Y.H."/>
            <person name="Cheng J.X."/>
            <person name="Dai P.F."/>
            <person name="Guo W.B."/>
            <person name="Han X.H."/>
            <person name="Huang E.J."/>
            <person name="Li L.F."/>
            <person name="Wei W."/>
            <person name="Gao Y.C."/>
            <person name="Liu J.Z."/>
            <person name="Shao H.Z."/>
            <person name="Wang X."/>
            <person name="Wang C.C."/>
            <person name="Yang T.C."/>
            <person name="Huo Q.B."/>
            <person name="Li W."/>
            <person name="Chen H.Y."/>
            <person name="Chen S.E."/>
            <person name="Zhou L.G."/>
            <person name="Ni X.B."/>
            <person name="Tian J.H."/>
            <person name="Sheng Y."/>
            <person name="Liu T."/>
            <person name="Pan Y.S."/>
            <person name="Xia L.Y."/>
            <person name="Li J."/>
            <person name="Zhao F."/>
            <person name="Cao W.C."/>
        </authorList>
    </citation>
    <scope>NUCLEOTIDE SEQUENCE</scope>
    <source>
        <strain evidence="6">Rmic-2018</strain>
    </source>
</reference>
<evidence type="ECO:0000256" key="1">
    <source>
        <dbReference type="ARBA" id="ARBA00022723"/>
    </source>
</evidence>
<dbReference type="InterPro" id="IPR049342">
    <property type="entry name" value="TRAF1-6_MATH_dom"/>
</dbReference>
<dbReference type="InterPro" id="IPR017907">
    <property type="entry name" value="Znf_RING_CS"/>
</dbReference>
<organism evidence="6 7">
    <name type="scientific">Rhipicephalus microplus</name>
    <name type="common">Cattle tick</name>
    <name type="synonym">Boophilus microplus</name>
    <dbReference type="NCBI Taxonomy" id="6941"/>
    <lineage>
        <taxon>Eukaryota</taxon>
        <taxon>Metazoa</taxon>
        <taxon>Ecdysozoa</taxon>
        <taxon>Arthropoda</taxon>
        <taxon>Chelicerata</taxon>
        <taxon>Arachnida</taxon>
        <taxon>Acari</taxon>
        <taxon>Parasitiformes</taxon>
        <taxon>Ixodida</taxon>
        <taxon>Ixodoidea</taxon>
        <taxon>Ixodidae</taxon>
        <taxon>Rhipicephalinae</taxon>
        <taxon>Rhipicephalus</taxon>
        <taxon>Boophilus</taxon>
    </lineage>
</organism>
<feature type="domain" description="RING-type" evidence="5">
    <location>
        <begin position="32"/>
        <end position="68"/>
    </location>
</feature>
<evidence type="ECO:0000259" key="5">
    <source>
        <dbReference type="PROSITE" id="PS50089"/>
    </source>
</evidence>
<proteinExistence type="predicted"/>
<dbReference type="PANTHER" id="PTHR10131:SF94">
    <property type="entry name" value="TNF RECEPTOR-ASSOCIATED FACTOR 4"/>
    <property type="match status" value="1"/>
</dbReference>
<dbReference type="SUPFAM" id="SSF57850">
    <property type="entry name" value="RING/U-box"/>
    <property type="match status" value="1"/>
</dbReference>
<dbReference type="OrthoDB" id="6499288at2759"/>
<dbReference type="AlphaFoldDB" id="A0A9J6DAN8"/>
<dbReference type="Gene3D" id="3.30.40.10">
    <property type="entry name" value="Zinc/RING finger domain, C3HC4 (zinc finger)"/>
    <property type="match status" value="1"/>
</dbReference>
<dbReference type="GO" id="GO:0043122">
    <property type="term" value="P:regulation of canonical NF-kappaB signal transduction"/>
    <property type="evidence" value="ECO:0007669"/>
    <property type="project" value="TreeGrafter"/>
</dbReference>
<comment type="caution">
    <text evidence="6">The sequence shown here is derived from an EMBL/GenBank/DDBJ whole genome shotgun (WGS) entry which is preliminary data.</text>
</comment>
<dbReference type="OMA" id="WNWGQWT"/>
<reference evidence="6" key="2">
    <citation type="submission" date="2021-09" db="EMBL/GenBank/DDBJ databases">
        <authorList>
            <person name="Jia N."/>
            <person name="Wang J."/>
            <person name="Shi W."/>
            <person name="Du L."/>
            <person name="Sun Y."/>
            <person name="Zhan W."/>
            <person name="Jiang J."/>
            <person name="Wang Q."/>
            <person name="Zhang B."/>
            <person name="Ji P."/>
            <person name="Sakyi L.B."/>
            <person name="Cui X."/>
            <person name="Yuan T."/>
            <person name="Jiang B."/>
            <person name="Yang W."/>
            <person name="Lam T.T.-Y."/>
            <person name="Chang Q."/>
            <person name="Ding S."/>
            <person name="Wang X."/>
            <person name="Zhu J."/>
            <person name="Ruan X."/>
            <person name="Zhao L."/>
            <person name="Wei J."/>
            <person name="Que T."/>
            <person name="Du C."/>
            <person name="Cheng J."/>
            <person name="Dai P."/>
            <person name="Han X."/>
            <person name="Huang E."/>
            <person name="Gao Y."/>
            <person name="Liu J."/>
            <person name="Shao H."/>
            <person name="Ye R."/>
            <person name="Li L."/>
            <person name="Wei W."/>
            <person name="Wang X."/>
            <person name="Wang C."/>
            <person name="Huo Q."/>
            <person name="Li W."/>
            <person name="Guo W."/>
            <person name="Chen H."/>
            <person name="Chen S."/>
            <person name="Zhou L."/>
            <person name="Zhou L."/>
            <person name="Ni X."/>
            <person name="Tian J."/>
            <person name="Zhou Y."/>
            <person name="Sheng Y."/>
            <person name="Liu T."/>
            <person name="Pan Y."/>
            <person name="Xia L."/>
            <person name="Li J."/>
            <person name="Zhao F."/>
            <person name="Cao W."/>
        </authorList>
    </citation>
    <scope>NUCLEOTIDE SEQUENCE</scope>
    <source>
        <strain evidence="6">Rmic-2018</strain>
        <tissue evidence="6">Larvae</tissue>
    </source>
</reference>
<evidence type="ECO:0000256" key="3">
    <source>
        <dbReference type="ARBA" id="ARBA00022833"/>
    </source>
</evidence>
<dbReference type="PROSITE" id="PS00518">
    <property type="entry name" value="ZF_RING_1"/>
    <property type="match status" value="1"/>
</dbReference>
<name>A0A9J6DAN8_RHIMP</name>
<dbReference type="InterPro" id="IPR008974">
    <property type="entry name" value="TRAF-like"/>
</dbReference>
<gene>
    <name evidence="6" type="ORF">HPB51_016729</name>
</gene>
<keyword evidence="7" id="KW-1185">Reference proteome</keyword>
<dbReference type="InterPro" id="IPR013083">
    <property type="entry name" value="Znf_RING/FYVE/PHD"/>
</dbReference>
<accession>A0A9J6DAN8</accession>
<dbReference type="Gene3D" id="2.60.210.10">
    <property type="entry name" value="Apoptosis, Tumor Necrosis Factor Receptor Associated Protein 2, Chain A"/>
    <property type="match status" value="1"/>
</dbReference>
<dbReference type="VEuPathDB" id="VectorBase:LOC119176849"/>
<evidence type="ECO:0000313" key="6">
    <source>
        <dbReference type="EMBL" id="KAH8019091.1"/>
    </source>
</evidence>
<dbReference type="Proteomes" id="UP000821866">
    <property type="component" value="Chromosome 8"/>
</dbReference>
<sequence length="364" mass="41012">MEGYRYTLTGFGEFLELRSVSFAQPMAAIRVCVICGLVPSRIQVLRCGHGLCDHCYSHIESFDRCPADGAKLEARTSVEPLIFKLSDLEQRRVYCAAASDANSGCGFAGTLYELRNHLTQCGGGKVRCYKCHRPIARDSLRDQMRTCPGETEVRAAVGSHSCSTEPTDVRSLPERVASLERELRKVRQELQDLGDPTDSKKRKSAPTILGPFCAASAAGVLITTCKFSDVDAAYDSLNRDNKTRRIASDTYMLGGYTFRLDCEFSKKRPTAGYVRFIFHLRDGEWDSYVEWPFSKKVTLIVMHLRDAAKSIRLPLNPKSKCNMVQRPRSDSWNWGQWTTAIKWETIKLQGFVDKGALYLNVEFE</sequence>
<dbReference type="PANTHER" id="PTHR10131">
    <property type="entry name" value="TNF RECEPTOR ASSOCIATED FACTOR"/>
    <property type="match status" value="1"/>
</dbReference>
<dbReference type="GO" id="GO:0008270">
    <property type="term" value="F:zinc ion binding"/>
    <property type="evidence" value="ECO:0007669"/>
    <property type="project" value="UniProtKB-KW"/>
</dbReference>
<dbReference type="EMBL" id="JABSTU010000010">
    <property type="protein sequence ID" value="KAH8019091.1"/>
    <property type="molecule type" value="Genomic_DNA"/>
</dbReference>
<keyword evidence="1" id="KW-0479">Metal-binding</keyword>
<dbReference type="PROSITE" id="PS50089">
    <property type="entry name" value="ZF_RING_2"/>
    <property type="match status" value="1"/>
</dbReference>
<protein>
    <recommendedName>
        <fullName evidence="5">RING-type domain-containing protein</fullName>
    </recommendedName>
</protein>
<evidence type="ECO:0000313" key="7">
    <source>
        <dbReference type="Proteomes" id="UP000821866"/>
    </source>
</evidence>
<keyword evidence="2 4" id="KW-0863">Zinc-finger</keyword>
<dbReference type="InterPro" id="IPR001841">
    <property type="entry name" value="Znf_RING"/>
</dbReference>